<accession>M5FRV7</accession>
<name>M5FRV7_DACPD</name>
<evidence type="ECO:0008006" key="4">
    <source>
        <dbReference type="Google" id="ProtNLM"/>
    </source>
</evidence>
<reference evidence="2 3" key="1">
    <citation type="journal article" date="2012" name="Science">
        <title>The Paleozoic origin of enzymatic lignin decomposition reconstructed from 31 fungal genomes.</title>
        <authorList>
            <person name="Floudas D."/>
            <person name="Binder M."/>
            <person name="Riley R."/>
            <person name="Barry K."/>
            <person name="Blanchette R.A."/>
            <person name="Henrissat B."/>
            <person name="Martinez A.T."/>
            <person name="Otillar R."/>
            <person name="Spatafora J.W."/>
            <person name="Yadav J.S."/>
            <person name="Aerts A."/>
            <person name="Benoit I."/>
            <person name="Boyd A."/>
            <person name="Carlson A."/>
            <person name="Copeland A."/>
            <person name="Coutinho P.M."/>
            <person name="de Vries R.P."/>
            <person name="Ferreira P."/>
            <person name="Findley K."/>
            <person name="Foster B."/>
            <person name="Gaskell J."/>
            <person name="Glotzer D."/>
            <person name="Gorecki P."/>
            <person name="Heitman J."/>
            <person name="Hesse C."/>
            <person name="Hori C."/>
            <person name="Igarashi K."/>
            <person name="Jurgens J.A."/>
            <person name="Kallen N."/>
            <person name="Kersten P."/>
            <person name="Kohler A."/>
            <person name="Kuees U."/>
            <person name="Kumar T.K.A."/>
            <person name="Kuo A."/>
            <person name="LaButti K."/>
            <person name="Larrondo L.F."/>
            <person name="Lindquist E."/>
            <person name="Ling A."/>
            <person name="Lombard V."/>
            <person name="Lucas S."/>
            <person name="Lundell T."/>
            <person name="Martin R."/>
            <person name="McLaughlin D.J."/>
            <person name="Morgenstern I."/>
            <person name="Morin E."/>
            <person name="Murat C."/>
            <person name="Nagy L.G."/>
            <person name="Nolan M."/>
            <person name="Ohm R.A."/>
            <person name="Patyshakuliyeva A."/>
            <person name="Rokas A."/>
            <person name="Ruiz-Duenas F.J."/>
            <person name="Sabat G."/>
            <person name="Salamov A."/>
            <person name="Samejima M."/>
            <person name="Schmutz J."/>
            <person name="Slot J.C."/>
            <person name="St John F."/>
            <person name="Stenlid J."/>
            <person name="Sun H."/>
            <person name="Sun S."/>
            <person name="Syed K."/>
            <person name="Tsang A."/>
            <person name="Wiebenga A."/>
            <person name="Young D."/>
            <person name="Pisabarro A."/>
            <person name="Eastwood D.C."/>
            <person name="Martin F."/>
            <person name="Cullen D."/>
            <person name="Grigoriev I.V."/>
            <person name="Hibbett D.S."/>
        </authorList>
    </citation>
    <scope>NUCLEOTIDE SEQUENCE [LARGE SCALE GENOMIC DNA]</scope>
    <source>
        <strain evidence="2 3">DJM-731 SS1</strain>
    </source>
</reference>
<dbReference type="HOGENOM" id="CLU_049186_1_0_1"/>
<evidence type="ECO:0000313" key="2">
    <source>
        <dbReference type="EMBL" id="EJT98493.1"/>
    </source>
</evidence>
<dbReference type="OrthoDB" id="2104739at2759"/>
<proteinExistence type="predicted"/>
<protein>
    <recommendedName>
        <fullName evidence="4">HNH nuclease domain-containing protein</fullName>
    </recommendedName>
</protein>
<feature type="compositionally biased region" description="Basic and acidic residues" evidence="1">
    <location>
        <begin position="42"/>
        <end position="54"/>
    </location>
</feature>
<dbReference type="Proteomes" id="UP000030653">
    <property type="component" value="Unassembled WGS sequence"/>
</dbReference>
<evidence type="ECO:0000313" key="3">
    <source>
        <dbReference type="Proteomes" id="UP000030653"/>
    </source>
</evidence>
<keyword evidence="3" id="KW-1185">Reference proteome</keyword>
<dbReference type="GeneID" id="63684210"/>
<evidence type="ECO:0000256" key="1">
    <source>
        <dbReference type="SAM" id="MobiDB-lite"/>
    </source>
</evidence>
<sequence>MLARDINDCTSTEGLMTLAQLYYGSFVVAMKRPQTTPPPSEHPSRDPLEDRNDWYSHALSAPPADHTPPSEHPSLEGRIDWYSHALSTPPADHRAQKQLALSRDNFRCVLSGTVDIPSWLGKRVTRAAEEPLEQTDAVHILPQGLFAGVAAVLSRFSNPSVPMDLSGPDMNKTWNLFTLTKGWHSLWDALLVWMEATATPNTYVVRTAYPGIGSHSPLQTVTFATVDPQNVPVPNPEFILLHAICAKVALLSGGGEYVDAAQRRLEAVDPVRAVGEEGGLTLLQAKLEMLHIIVPPA</sequence>
<dbReference type="RefSeq" id="XP_040625391.1">
    <property type="nucleotide sequence ID" value="XM_040769148.1"/>
</dbReference>
<dbReference type="AlphaFoldDB" id="M5FRV7"/>
<organism evidence="2 3">
    <name type="scientific">Dacryopinax primogenitus (strain DJM 731)</name>
    <name type="common">Brown rot fungus</name>
    <dbReference type="NCBI Taxonomy" id="1858805"/>
    <lineage>
        <taxon>Eukaryota</taxon>
        <taxon>Fungi</taxon>
        <taxon>Dikarya</taxon>
        <taxon>Basidiomycota</taxon>
        <taxon>Agaricomycotina</taxon>
        <taxon>Dacrymycetes</taxon>
        <taxon>Dacrymycetales</taxon>
        <taxon>Dacrymycetaceae</taxon>
        <taxon>Dacryopinax</taxon>
    </lineage>
</organism>
<feature type="region of interest" description="Disordered" evidence="1">
    <location>
        <begin position="33"/>
        <end position="76"/>
    </location>
</feature>
<dbReference type="EMBL" id="JH795873">
    <property type="protein sequence ID" value="EJT98493.1"/>
    <property type="molecule type" value="Genomic_DNA"/>
</dbReference>
<dbReference type="STRING" id="1858805.M5FRV7"/>
<gene>
    <name evidence="2" type="ORF">DACRYDRAFT_110937</name>
</gene>